<proteinExistence type="predicted"/>
<evidence type="ECO:0000313" key="7">
    <source>
        <dbReference type="Proteomes" id="UP000192513"/>
    </source>
</evidence>
<evidence type="ECO:0000256" key="1">
    <source>
        <dbReference type="ARBA" id="ARBA00022630"/>
    </source>
</evidence>
<dbReference type="PANTHER" id="PTHR42847:SF4">
    <property type="entry name" value="ALKANESULFONATE MONOOXYGENASE-RELATED"/>
    <property type="match status" value="1"/>
</dbReference>
<dbReference type="InterPro" id="IPR011251">
    <property type="entry name" value="Luciferase-like_dom"/>
</dbReference>
<dbReference type="OrthoDB" id="3206024at2"/>
<dbReference type="InterPro" id="IPR036661">
    <property type="entry name" value="Luciferase-like_sf"/>
</dbReference>
<evidence type="ECO:0000256" key="4">
    <source>
        <dbReference type="ARBA" id="ARBA00023033"/>
    </source>
</evidence>
<organism evidence="6 7">
    <name type="scientific">Mycobacterium paraseoulense</name>
    <dbReference type="NCBI Taxonomy" id="590652"/>
    <lineage>
        <taxon>Bacteria</taxon>
        <taxon>Bacillati</taxon>
        <taxon>Actinomycetota</taxon>
        <taxon>Actinomycetes</taxon>
        <taxon>Mycobacteriales</taxon>
        <taxon>Mycobacteriaceae</taxon>
        <taxon>Mycobacterium</taxon>
    </lineage>
</organism>
<name>A0A1X0IEX7_9MYCO</name>
<keyword evidence="3" id="KW-0560">Oxidoreductase</keyword>
<dbReference type="NCBIfam" id="TIGR03619">
    <property type="entry name" value="F420_Rv2161c"/>
    <property type="match status" value="1"/>
</dbReference>
<dbReference type="Gene3D" id="3.20.20.30">
    <property type="entry name" value="Luciferase-like domain"/>
    <property type="match status" value="1"/>
</dbReference>
<dbReference type="PANTHER" id="PTHR42847">
    <property type="entry name" value="ALKANESULFONATE MONOOXYGENASE"/>
    <property type="match status" value="1"/>
</dbReference>
<evidence type="ECO:0000259" key="5">
    <source>
        <dbReference type="Pfam" id="PF00296"/>
    </source>
</evidence>
<feature type="domain" description="Luciferase-like" evidence="5">
    <location>
        <begin position="6"/>
        <end position="227"/>
    </location>
</feature>
<reference evidence="6 7" key="1">
    <citation type="submission" date="2017-02" db="EMBL/GenBank/DDBJ databases">
        <title>The new phylogeny of genus Mycobacterium.</title>
        <authorList>
            <person name="Tortoli E."/>
            <person name="Trovato A."/>
            <person name="Cirillo D.M."/>
        </authorList>
    </citation>
    <scope>NUCLEOTIDE SEQUENCE [LARGE SCALE GENOMIC DNA]</scope>
    <source>
        <strain evidence="6 7">DSM 45000</strain>
    </source>
</reference>
<keyword evidence="4" id="KW-0503">Monooxygenase</keyword>
<gene>
    <name evidence="6" type="ORF">BST39_04375</name>
</gene>
<dbReference type="RefSeq" id="WP_067920413.1">
    <property type="nucleotide sequence ID" value="NZ_AP022619.1"/>
</dbReference>
<evidence type="ECO:0000256" key="3">
    <source>
        <dbReference type="ARBA" id="ARBA00023002"/>
    </source>
</evidence>
<keyword evidence="1" id="KW-0285">Flavoprotein</keyword>
<accession>A0A1X0IEX7</accession>
<evidence type="ECO:0000313" key="6">
    <source>
        <dbReference type="EMBL" id="ORB45456.1"/>
    </source>
</evidence>
<evidence type="ECO:0000256" key="2">
    <source>
        <dbReference type="ARBA" id="ARBA00022643"/>
    </source>
</evidence>
<dbReference type="InterPro" id="IPR050172">
    <property type="entry name" value="SsuD_RutA_monooxygenase"/>
</dbReference>
<protein>
    <recommendedName>
        <fullName evidence="5">Luciferase-like domain-containing protein</fullName>
    </recommendedName>
</protein>
<keyword evidence="2" id="KW-0288">FMN</keyword>
<sequence length="292" mass="32642">MATAWDDPRDCVRLAVMAEERGIESIWFGEHSHLPVGEDHAFVRQMPEFYRRIPDPYVVLAAIAARTRVIRLGTGIALPGQGDPLHLAKTVASLDVLCGGRFEWGVGYGWNETELRDHGIDPRYRMSRFGEVLAAVRGLWTHDRFTFGGKHIQFAECWSYPKPVQAPGPPILLGCRATARAFEQLVDHCDGWLPSIEQALDTADVSIAKLRSRFAEAGRDPASLQLTFMDSRGFWLDVDTDTYKTKRRVKRATVERVRDLGADRLIVGMPLFTVDTIEPMLDAVAELIPAAA</sequence>
<dbReference type="Pfam" id="PF00296">
    <property type="entry name" value="Bac_luciferase"/>
    <property type="match status" value="1"/>
</dbReference>
<comment type="caution">
    <text evidence="6">The sequence shown here is derived from an EMBL/GenBank/DDBJ whole genome shotgun (WGS) entry which is preliminary data.</text>
</comment>
<dbReference type="STRING" id="590652.BST39_04375"/>
<dbReference type="InterPro" id="IPR019921">
    <property type="entry name" value="Lucif-like_OxRdtase_Rv2161c"/>
</dbReference>
<keyword evidence="7" id="KW-1185">Reference proteome</keyword>
<dbReference type="SUPFAM" id="SSF51679">
    <property type="entry name" value="Bacterial luciferase-like"/>
    <property type="match status" value="1"/>
</dbReference>
<dbReference type="Proteomes" id="UP000192513">
    <property type="component" value="Unassembled WGS sequence"/>
</dbReference>
<dbReference type="GO" id="GO:0046306">
    <property type="term" value="P:alkanesulfonate catabolic process"/>
    <property type="evidence" value="ECO:0007669"/>
    <property type="project" value="TreeGrafter"/>
</dbReference>
<dbReference type="GO" id="GO:0008726">
    <property type="term" value="F:alkanesulfonate monooxygenase activity"/>
    <property type="evidence" value="ECO:0007669"/>
    <property type="project" value="TreeGrafter"/>
</dbReference>
<dbReference type="EMBL" id="MVIE01000004">
    <property type="protein sequence ID" value="ORB45456.1"/>
    <property type="molecule type" value="Genomic_DNA"/>
</dbReference>
<dbReference type="AlphaFoldDB" id="A0A1X0IEX7"/>